<dbReference type="RefSeq" id="WP_394852160.1">
    <property type="nucleotide sequence ID" value="NZ_FNIO01000003.1"/>
</dbReference>
<keyword evidence="1" id="KW-0472">Membrane</keyword>
<dbReference type="EMBL" id="FQZZ01000002">
    <property type="protein sequence ID" value="SHJ93158.1"/>
    <property type="molecule type" value="Genomic_DNA"/>
</dbReference>
<name>A0A1H0GXK3_9RHOB</name>
<evidence type="ECO:0000313" key="2">
    <source>
        <dbReference type="EMBL" id="SHJ93158.1"/>
    </source>
</evidence>
<accession>A0A1H0GXK3</accession>
<feature type="transmembrane region" description="Helical" evidence="1">
    <location>
        <begin position="56"/>
        <end position="77"/>
    </location>
</feature>
<protein>
    <recommendedName>
        <fullName evidence="4">DUF2798 domain-containing protein</fullName>
    </recommendedName>
</protein>
<proteinExistence type="predicted"/>
<feature type="transmembrane region" description="Helical" evidence="1">
    <location>
        <begin position="21"/>
        <end position="44"/>
    </location>
</feature>
<dbReference type="InterPro" id="IPR021529">
    <property type="entry name" value="DUF2798"/>
</dbReference>
<dbReference type="AlphaFoldDB" id="A0A1H0GXK3"/>
<keyword evidence="3" id="KW-1185">Reference proteome</keyword>
<organism evidence="2 3">
    <name type="scientific">Lutimaribacter pacificus</name>
    <dbReference type="NCBI Taxonomy" id="391948"/>
    <lineage>
        <taxon>Bacteria</taxon>
        <taxon>Pseudomonadati</taxon>
        <taxon>Pseudomonadota</taxon>
        <taxon>Alphaproteobacteria</taxon>
        <taxon>Rhodobacterales</taxon>
        <taxon>Roseobacteraceae</taxon>
        <taxon>Lutimaribacter</taxon>
    </lineage>
</organism>
<dbReference type="Pfam" id="PF11391">
    <property type="entry name" value="DUF2798"/>
    <property type="match status" value="1"/>
</dbReference>
<keyword evidence="1" id="KW-0812">Transmembrane</keyword>
<reference evidence="2 3" key="1">
    <citation type="submission" date="2016-11" db="EMBL/GenBank/DDBJ databases">
        <authorList>
            <person name="Varghese N."/>
            <person name="Submissions S."/>
        </authorList>
    </citation>
    <scope>NUCLEOTIDE SEQUENCE [LARGE SCALE GENOMIC DNA]</scope>
    <source>
        <strain evidence="2 3">DSM 29620</strain>
    </source>
</reference>
<evidence type="ECO:0000256" key="1">
    <source>
        <dbReference type="SAM" id="Phobius"/>
    </source>
</evidence>
<dbReference type="Proteomes" id="UP000324252">
    <property type="component" value="Unassembled WGS sequence"/>
</dbReference>
<evidence type="ECO:0008006" key="4">
    <source>
        <dbReference type="Google" id="ProtNLM"/>
    </source>
</evidence>
<sequence>MRHAECNLMTEARMIPSRYTPVLFGFLLSGMMSGLISGLSTFLAVGLPADFPLRWFTSWLTSWAIAFPTVLVVAPVARRLVATLTRDA</sequence>
<keyword evidence="1" id="KW-1133">Transmembrane helix</keyword>
<evidence type="ECO:0000313" key="3">
    <source>
        <dbReference type="Proteomes" id="UP000324252"/>
    </source>
</evidence>
<gene>
    <name evidence="2" type="ORF">SAMN05444142_102428</name>
</gene>